<dbReference type="PANTHER" id="PTHR11088:SF89">
    <property type="entry name" value="TRNA DIMETHYLALLYLTRANSFERASE"/>
    <property type="match status" value="1"/>
</dbReference>
<name>A0A9P6NTW3_9BASI</name>
<dbReference type="InterPro" id="IPR018022">
    <property type="entry name" value="IPT"/>
</dbReference>
<keyword evidence="7" id="KW-1185">Reference proteome</keyword>
<dbReference type="GO" id="GO:0052381">
    <property type="term" value="F:tRNA dimethylallyltransferase activity"/>
    <property type="evidence" value="ECO:0007669"/>
    <property type="project" value="InterPro"/>
</dbReference>
<protein>
    <submittedName>
        <fullName evidence="6">Uncharacterized protein</fullName>
    </submittedName>
</protein>
<evidence type="ECO:0000256" key="1">
    <source>
        <dbReference type="ARBA" id="ARBA00005842"/>
    </source>
</evidence>
<keyword evidence="3" id="KW-0547">Nucleotide-binding</keyword>
<dbReference type="GO" id="GO:0005739">
    <property type="term" value="C:mitochondrion"/>
    <property type="evidence" value="ECO:0007669"/>
    <property type="project" value="TreeGrafter"/>
</dbReference>
<reference evidence="6" key="1">
    <citation type="submission" date="2013-11" db="EMBL/GenBank/DDBJ databases">
        <title>Genome sequence of the fusiform rust pathogen reveals effectors for host alternation and coevolution with pine.</title>
        <authorList>
            <consortium name="DOE Joint Genome Institute"/>
            <person name="Smith K."/>
            <person name="Pendleton A."/>
            <person name="Kubisiak T."/>
            <person name="Anderson C."/>
            <person name="Salamov A."/>
            <person name="Aerts A."/>
            <person name="Riley R."/>
            <person name="Clum A."/>
            <person name="Lindquist E."/>
            <person name="Ence D."/>
            <person name="Campbell M."/>
            <person name="Kronenberg Z."/>
            <person name="Feau N."/>
            <person name="Dhillon B."/>
            <person name="Hamelin R."/>
            <person name="Burleigh J."/>
            <person name="Smith J."/>
            <person name="Yandell M."/>
            <person name="Nelson C."/>
            <person name="Grigoriev I."/>
            <person name="Davis J."/>
        </authorList>
    </citation>
    <scope>NUCLEOTIDE SEQUENCE</scope>
    <source>
        <strain evidence="6">G11</strain>
    </source>
</reference>
<dbReference type="GO" id="GO:0005524">
    <property type="term" value="F:ATP binding"/>
    <property type="evidence" value="ECO:0007669"/>
    <property type="project" value="UniProtKB-KW"/>
</dbReference>
<evidence type="ECO:0000313" key="7">
    <source>
        <dbReference type="Proteomes" id="UP000886653"/>
    </source>
</evidence>
<dbReference type="OrthoDB" id="775260at2759"/>
<sequence>MRLRKLRWLHLHPSPRKAALSLMESRPQNLVVIVGTTGTGKSQLGIELSRHLSSSADPSKAAAEIINGDSMQVYKGLDILTNKVSPSEMMGVPHHLMSFLDDDEDYTVERFREDADKKVQEIHDRGKLPIVVGGTGYYIQNLILPGRLSKDAASAVAGLNKDIKALEASNSSPPNQLTREHILNYFTQKNFPSALVEDFGRLPTHILQLCFLTPSLPPFSSPKAFPPNFPISVLPIEFQPPTSTAETFCLGLYQALQVVDPAMAQRWHWRDLRKVRRSLEVAVCTGRRMSEVVSEQDDMERRSPDNRNRVPYRTLIFWLYADPSELGPRLDIRIDKMIESGLVKEVQYLRRKRMQSQRADAPTDVSRGPYQAIGYREFETCSDDTWDELCDPTTNQSHIKKATELMKISTRKYAKSQVKWMTNKFLPEVNKLKMKSNPGIELYLLDATDLENWHKNVFMPAQGILEAFLEGAVLPEPSSLSPISHKFLSSVDSSLPRTLGALKMRTCSICTTDPTRAVMIEESVWDVHTRSKRHRKAKGHIREAKNAPVRDHDSPPAKRLKVDDERPKVDDEHPKVEDEHPKVDDEHPKVGDEHPKVDDEHPKVDDEHPKVDDEHPKVDDEHPKVDDEQS</sequence>
<comment type="similarity">
    <text evidence="1">Belongs to the IPP transferase family.</text>
</comment>
<feature type="compositionally biased region" description="Basic residues" evidence="5">
    <location>
        <begin position="530"/>
        <end position="539"/>
    </location>
</feature>
<gene>
    <name evidence="6" type="ORF">CROQUDRAFT_650434</name>
</gene>
<evidence type="ECO:0000313" key="6">
    <source>
        <dbReference type="EMBL" id="KAG0151874.1"/>
    </source>
</evidence>
<dbReference type="Pfam" id="PF01715">
    <property type="entry name" value="IPPT"/>
    <property type="match status" value="2"/>
</dbReference>
<evidence type="ECO:0000256" key="5">
    <source>
        <dbReference type="SAM" id="MobiDB-lite"/>
    </source>
</evidence>
<dbReference type="Gene3D" id="6.10.250.1010">
    <property type="match status" value="1"/>
</dbReference>
<feature type="compositionally biased region" description="Basic and acidic residues" evidence="5">
    <location>
        <begin position="540"/>
        <end position="630"/>
    </location>
</feature>
<proteinExistence type="inferred from homology"/>
<keyword evidence="2" id="KW-0808">Transferase</keyword>
<dbReference type="AlphaFoldDB" id="A0A9P6NTW3"/>
<keyword evidence="4" id="KW-0067">ATP-binding</keyword>
<feature type="region of interest" description="Disordered" evidence="5">
    <location>
        <begin position="528"/>
        <end position="630"/>
    </location>
</feature>
<evidence type="ECO:0000256" key="3">
    <source>
        <dbReference type="ARBA" id="ARBA00022741"/>
    </source>
</evidence>
<dbReference type="GO" id="GO:0006400">
    <property type="term" value="P:tRNA modification"/>
    <property type="evidence" value="ECO:0007669"/>
    <property type="project" value="TreeGrafter"/>
</dbReference>
<dbReference type="SUPFAM" id="SSF52540">
    <property type="entry name" value="P-loop containing nucleoside triphosphate hydrolases"/>
    <property type="match status" value="1"/>
</dbReference>
<dbReference type="HAMAP" id="MF_00185">
    <property type="entry name" value="IPP_trans"/>
    <property type="match status" value="1"/>
</dbReference>
<dbReference type="Gene3D" id="3.30.160.60">
    <property type="entry name" value="Classic Zinc Finger"/>
    <property type="match status" value="1"/>
</dbReference>
<dbReference type="PANTHER" id="PTHR11088">
    <property type="entry name" value="TRNA DIMETHYLALLYLTRANSFERASE"/>
    <property type="match status" value="1"/>
</dbReference>
<dbReference type="Gene3D" id="3.40.50.300">
    <property type="entry name" value="P-loop containing nucleotide triphosphate hydrolases"/>
    <property type="match status" value="1"/>
</dbReference>
<dbReference type="InterPro" id="IPR039657">
    <property type="entry name" value="Dimethylallyltransferase"/>
</dbReference>
<dbReference type="Proteomes" id="UP000886653">
    <property type="component" value="Unassembled WGS sequence"/>
</dbReference>
<accession>A0A9P6NTW3</accession>
<evidence type="ECO:0000256" key="2">
    <source>
        <dbReference type="ARBA" id="ARBA00022679"/>
    </source>
</evidence>
<dbReference type="Gene3D" id="1.10.20.140">
    <property type="match status" value="1"/>
</dbReference>
<organism evidence="6 7">
    <name type="scientific">Cronartium quercuum f. sp. fusiforme G11</name>
    <dbReference type="NCBI Taxonomy" id="708437"/>
    <lineage>
        <taxon>Eukaryota</taxon>
        <taxon>Fungi</taxon>
        <taxon>Dikarya</taxon>
        <taxon>Basidiomycota</taxon>
        <taxon>Pucciniomycotina</taxon>
        <taxon>Pucciniomycetes</taxon>
        <taxon>Pucciniales</taxon>
        <taxon>Coleosporiaceae</taxon>
        <taxon>Cronartium</taxon>
    </lineage>
</organism>
<dbReference type="EMBL" id="MU167210">
    <property type="protein sequence ID" value="KAG0151874.1"/>
    <property type="molecule type" value="Genomic_DNA"/>
</dbReference>
<evidence type="ECO:0000256" key="4">
    <source>
        <dbReference type="ARBA" id="ARBA00022840"/>
    </source>
</evidence>
<comment type="caution">
    <text evidence="6">The sequence shown here is derived from an EMBL/GenBank/DDBJ whole genome shotgun (WGS) entry which is preliminary data.</text>
</comment>
<dbReference type="InterPro" id="IPR027417">
    <property type="entry name" value="P-loop_NTPase"/>
</dbReference>